<feature type="signal peptide" evidence="2">
    <location>
        <begin position="1"/>
        <end position="21"/>
    </location>
</feature>
<dbReference type="Gene3D" id="2.40.128.520">
    <property type="match status" value="1"/>
</dbReference>
<accession>A0A6I4UG52</accession>
<dbReference type="Pfam" id="PF09917">
    <property type="entry name" value="DUF2147"/>
    <property type="match status" value="1"/>
</dbReference>
<dbReference type="InterPro" id="IPR019223">
    <property type="entry name" value="DUF2147"/>
</dbReference>
<evidence type="ECO:0000313" key="5">
    <source>
        <dbReference type="Proteomes" id="UP000430021"/>
    </source>
</evidence>
<dbReference type="AlphaFoldDB" id="A0A6I4UG52"/>
<dbReference type="EMBL" id="WTYB01000001">
    <property type="protein sequence ID" value="MXP37880.1"/>
    <property type="molecule type" value="Genomic_DNA"/>
</dbReference>
<gene>
    <name evidence="4" type="ORF">GRI59_04520</name>
</gene>
<dbReference type="Proteomes" id="UP000430021">
    <property type="component" value="Unassembled WGS sequence"/>
</dbReference>
<dbReference type="PANTHER" id="PTHR36919:SF2">
    <property type="entry name" value="BLL6627 PROTEIN"/>
    <property type="match status" value="1"/>
</dbReference>
<evidence type="ECO:0000256" key="1">
    <source>
        <dbReference type="SAM" id="MobiDB-lite"/>
    </source>
</evidence>
<feature type="chain" id="PRO_5026357499" evidence="2">
    <location>
        <begin position="22"/>
        <end position="139"/>
    </location>
</feature>
<keyword evidence="2" id="KW-0732">Signal</keyword>
<dbReference type="PANTHER" id="PTHR36919">
    <property type="entry name" value="BLR1215 PROTEIN"/>
    <property type="match status" value="1"/>
</dbReference>
<evidence type="ECO:0000259" key="3">
    <source>
        <dbReference type="Pfam" id="PF09917"/>
    </source>
</evidence>
<evidence type="ECO:0000256" key="2">
    <source>
        <dbReference type="SAM" id="SignalP"/>
    </source>
</evidence>
<reference evidence="4 5" key="1">
    <citation type="submission" date="2019-12" db="EMBL/GenBank/DDBJ databases">
        <title>Genomic-based taxomic classification of the family Erythrobacteraceae.</title>
        <authorList>
            <person name="Xu L."/>
        </authorList>
    </citation>
    <scope>NUCLEOTIDE SEQUENCE [LARGE SCALE GENOMIC DNA]</scope>
    <source>
        <strain evidence="4 5">JCM 10282</strain>
    </source>
</reference>
<comment type="caution">
    <text evidence="4">The sequence shown here is derived from an EMBL/GenBank/DDBJ whole genome shotgun (WGS) entry which is preliminary data.</text>
</comment>
<feature type="region of interest" description="Disordered" evidence="1">
    <location>
        <begin position="55"/>
        <end position="74"/>
    </location>
</feature>
<organism evidence="4 5">
    <name type="scientific">Erythrobacter ramosus</name>
    <dbReference type="NCBI Taxonomy" id="35811"/>
    <lineage>
        <taxon>Bacteria</taxon>
        <taxon>Pseudomonadati</taxon>
        <taxon>Pseudomonadota</taxon>
        <taxon>Alphaproteobacteria</taxon>
        <taxon>Sphingomonadales</taxon>
        <taxon>Erythrobacteraceae</taxon>
        <taxon>Erythrobacter/Porphyrobacter group</taxon>
        <taxon>Erythrobacter</taxon>
    </lineage>
</organism>
<name>A0A6I4UG52_9SPHN</name>
<protein>
    <submittedName>
        <fullName evidence="4">DUF2147 domain-containing protein</fullName>
    </submittedName>
</protein>
<evidence type="ECO:0000313" key="4">
    <source>
        <dbReference type="EMBL" id="MXP37880.1"/>
    </source>
</evidence>
<dbReference type="RefSeq" id="WP_160759979.1">
    <property type="nucleotide sequence ID" value="NZ_JACICE010000001.1"/>
</dbReference>
<proteinExistence type="predicted"/>
<feature type="domain" description="DUF2147" evidence="3">
    <location>
        <begin position="27"/>
        <end position="137"/>
    </location>
</feature>
<sequence>MMRLRRMILVAGLALAVPASAAEPVSGRWLTAEKDAVILIAPCGKTMCGTIEKFLTPQPQGNDQRDVNNPDPAKRKRRLLGSAILTAFTADGDVWRGQIYDPKSGKSYRSVIRRKGTGVLEVKGCIGPFCQTQVWKKAG</sequence>
<dbReference type="OrthoDB" id="9811671at2"/>